<organism evidence="1 2">
    <name type="scientific">Leptospira weilii str. 2006001855</name>
    <dbReference type="NCBI Taxonomy" id="996804"/>
    <lineage>
        <taxon>Bacteria</taxon>
        <taxon>Pseudomonadati</taxon>
        <taxon>Spirochaetota</taxon>
        <taxon>Spirochaetia</taxon>
        <taxon>Leptospirales</taxon>
        <taxon>Leptospiraceae</taxon>
        <taxon>Leptospira</taxon>
    </lineage>
</organism>
<name>M6FKP9_9LEPT</name>
<evidence type="ECO:0000313" key="1">
    <source>
        <dbReference type="EMBL" id="EMM71737.1"/>
    </source>
</evidence>
<sequence>MLYSEADKYCSDRGMNIPEVTFIDNEGKENFPKGLFDYPLVSYFFRSQKEGMILTWQTNKGRRNQHGICALRFRPPKCKPQITQ</sequence>
<proteinExistence type="predicted"/>
<accession>M6FKP9</accession>
<gene>
    <name evidence="1" type="ORF">LEP1GSC038_4095</name>
</gene>
<dbReference type="Proteomes" id="UP000012101">
    <property type="component" value="Unassembled WGS sequence"/>
</dbReference>
<reference evidence="1 2" key="1">
    <citation type="submission" date="2013-01" db="EMBL/GenBank/DDBJ databases">
        <authorList>
            <person name="Harkins D.M."/>
            <person name="Durkin A.S."/>
            <person name="Brinkac L.M."/>
            <person name="Haft D.H."/>
            <person name="Selengut J.D."/>
            <person name="Sanka R."/>
            <person name="DePew J."/>
            <person name="Purushe J."/>
            <person name="Hospenthal D.R."/>
            <person name="Murray C.K."/>
            <person name="Pimentel G."/>
            <person name="Wasfy M."/>
            <person name="Vinetz J.M."/>
            <person name="Sutton G.G."/>
            <person name="Nierman W.C."/>
            <person name="Fouts D.E."/>
        </authorList>
    </citation>
    <scope>NUCLEOTIDE SEQUENCE [LARGE SCALE GENOMIC DNA]</scope>
    <source>
        <strain evidence="1 2">2006001855</strain>
    </source>
</reference>
<dbReference type="AlphaFoldDB" id="M6FKP9"/>
<protein>
    <submittedName>
        <fullName evidence="1">Uncharacterized protein</fullName>
    </submittedName>
</protein>
<evidence type="ECO:0000313" key="2">
    <source>
        <dbReference type="Proteomes" id="UP000012101"/>
    </source>
</evidence>
<dbReference type="EMBL" id="AFJM02000044">
    <property type="protein sequence ID" value="EMM71737.1"/>
    <property type="molecule type" value="Genomic_DNA"/>
</dbReference>
<comment type="caution">
    <text evidence="1">The sequence shown here is derived from an EMBL/GenBank/DDBJ whole genome shotgun (WGS) entry which is preliminary data.</text>
</comment>